<dbReference type="OrthoDB" id="2691104at2759"/>
<evidence type="ECO:0000313" key="1">
    <source>
        <dbReference type="EMBL" id="KAG1818096.1"/>
    </source>
</evidence>
<evidence type="ECO:0000313" key="2">
    <source>
        <dbReference type="Proteomes" id="UP000807769"/>
    </source>
</evidence>
<gene>
    <name evidence="1" type="ORF">BJ212DRAFT_1298941</name>
</gene>
<dbReference type="GeneID" id="64626784"/>
<sequence length="172" mass="19994">MSKFSKEDQITKVNSYGFTIQLLKVIGNQVADFYGHSEDGCKSPPAQKIILALPQWSHFHNQSTKFVAKLFWPEEAHQSEPKILKEVYEIAQDNLNVLGHIPEMVLCHKFEECSHTLYLIMFKKLDPIMMLSGKEFLLAWWEAVKCHYALWKRDIHHCNISPSNLMGYHFDG</sequence>
<name>A0A9P7JET3_9AGAM</name>
<comment type="caution">
    <text evidence="1">The sequence shown here is derived from an EMBL/GenBank/DDBJ whole genome shotgun (WGS) entry which is preliminary data.</text>
</comment>
<dbReference type="AlphaFoldDB" id="A0A9P7JET3"/>
<reference evidence="1" key="1">
    <citation type="journal article" date="2020" name="New Phytol.">
        <title>Comparative genomics reveals dynamic genome evolution in host specialist ectomycorrhizal fungi.</title>
        <authorList>
            <person name="Lofgren L.A."/>
            <person name="Nguyen N.H."/>
            <person name="Vilgalys R."/>
            <person name="Ruytinx J."/>
            <person name="Liao H.L."/>
            <person name="Branco S."/>
            <person name="Kuo A."/>
            <person name="LaButti K."/>
            <person name="Lipzen A."/>
            <person name="Andreopoulos W."/>
            <person name="Pangilinan J."/>
            <person name="Riley R."/>
            <person name="Hundley H."/>
            <person name="Na H."/>
            <person name="Barry K."/>
            <person name="Grigoriev I.V."/>
            <person name="Stajich J.E."/>
            <person name="Kennedy P.G."/>
        </authorList>
    </citation>
    <scope>NUCLEOTIDE SEQUENCE</scope>
    <source>
        <strain evidence="1">MN1</strain>
    </source>
</reference>
<dbReference type="EMBL" id="JABBWG010000012">
    <property type="protein sequence ID" value="KAG1818096.1"/>
    <property type="molecule type" value="Genomic_DNA"/>
</dbReference>
<accession>A0A9P7JET3</accession>
<proteinExistence type="predicted"/>
<protein>
    <recommendedName>
        <fullName evidence="3">Protein kinase domain-containing protein</fullName>
    </recommendedName>
</protein>
<dbReference type="Proteomes" id="UP000807769">
    <property type="component" value="Unassembled WGS sequence"/>
</dbReference>
<organism evidence="1 2">
    <name type="scientific">Suillus subaureus</name>
    <dbReference type="NCBI Taxonomy" id="48587"/>
    <lineage>
        <taxon>Eukaryota</taxon>
        <taxon>Fungi</taxon>
        <taxon>Dikarya</taxon>
        <taxon>Basidiomycota</taxon>
        <taxon>Agaricomycotina</taxon>
        <taxon>Agaricomycetes</taxon>
        <taxon>Agaricomycetidae</taxon>
        <taxon>Boletales</taxon>
        <taxon>Suillineae</taxon>
        <taxon>Suillaceae</taxon>
        <taxon>Suillus</taxon>
    </lineage>
</organism>
<evidence type="ECO:0008006" key="3">
    <source>
        <dbReference type="Google" id="ProtNLM"/>
    </source>
</evidence>
<dbReference type="RefSeq" id="XP_041194156.1">
    <property type="nucleotide sequence ID" value="XM_041332767.1"/>
</dbReference>
<keyword evidence="2" id="KW-1185">Reference proteome</keyword>